<dbReference type="EMBL" id="JACCCV010000002">
    <property type="protein sequence ID" value="NYF52289.1"/>
    <property type="molecule type" value="Genomic_DNA"/>
</dbReference>
<name>A0A7Y9T5G0_9BACT</name>
<evidence type="ECO:0000256" key="1">
    <source>
        <dbReference type="SAM" id="MobiDB-lite"/>
    </source>
</evidence>
<accession>A0A7Y9T5G0</accession>
<proteinExistence type="predicted"/>
<evidence type="ECO:0000313" key="3">
    <source>
        <dbReference type="Proteomes" id="UP000534186"/>
    </source>
</evidence>
<feature type="region of interest" description="Disordered" evidence="1">
    <location>
        <begin position="1"/>
        <end position="31"/>
    </location>
</feature>
<dbReference type="AlphaFoldDB" id="A0A7Y9T5G0"/>
<reference evidence="2 3" key="1">
    <citation type="submission" date="2020-07" db="EMBL/GenBank/DDBJ databases">
        <title>Genomic Encyclopedia of Type Strains, Phase IV (KMG-V): Genome sequencing to study the core and pangenomes of soil and plant-associated prokaryotes.</title>
        <authorList>
            <person name="Whitman W."/>
        </authorList>
    </citation>
    <scope>NUCLEOTIDE SEQUENCE [LARGE SCALE GENOMIC DNA]</scope>
    <source>
        <strain evidence="2 3">M8UP30</strain>
    </source>
</reference>
<feature type="compositionally biased region" description="Basic and acidic residues" evidence="1">
    <location>
        <begin position="17"/>
        <end position="31"/>
    </location>
</feature>
<organism evidence="2 3">
    <name type="scientific">Tunturiibacter lichenicola</name>
    <dbReference type="NCBI Taxonomy" id="2051959"/>
    <lineage>
        <taxon>Bacteria</taxon>
        <taxon>Pseudomonadati</taxon>
        <taxon>Acidobacteriota</taxon>
        <taxon>Terriglobia</taxon>
        <taxon>Terriglobales</taxon>
        <taxon>Acidobacteriaceae</taxon>
        <taxon>Tunturiibacter</taxon>
    </lineage>
</organism>
<dbReference type="Proteomes" id="UP000534186">
    <property type="component" value="Unassembled WGS sequence"/>
</dbReference>
<protein>
    <submittedName>
        <fullName evidence="2">Uncharacterized protein</fullName>
    </submittedName>
</protein>
<comment type="caution">
    <text evidence="2">The sequence shown here is derived from an EMBL/GenBank/DDBJ whole genome shotgun (WGS) entry which is preliminary data.</text>
</comment>
<sequence length="65" mass="6912">MGPDNRDRSGIVLTNSRHPDPERSRTANDASKDTCKIGAHRKSLAGLDASTAGVLTINHSGDGRR</sequence>
<gene>
    <name evidence="2" type="ORF">HDF12_002688</name>
</gene>
<evidence type="ECO:0000313" key="2">
    <source>
        <dbReference type="EMBL" id="NYF52289.1"/>
    </source>
</evidence>